<dbReference type="EMBL" id="CP019609">
    <property type="protein sequence ID" value="AQP53000.1"/>
    <property type="molecule type" value="Genomic_DNA"/>
</dbReference>
<comment type="subcellular location">
    <subcellularLocation>
        <location evidence="1">Cell membrane</location>
        <topology evidence="1">Multi-pass membrane protein</topology>
    </subcellularLocation>
</comment>
<gene>
    <name evidence="7" type="ORF">BW732_01340</name>
</gene>
<dbReference type="CDD" id="cd16015">
    <property type="entry name" value="LTA_synthase"/>
    <property type="match status" value="1"/>
</dbReference>
<dbReference type="Pfam" id="PF00884">
    <property type="entry name" value="Sulfatase"/>
    <property type="match status" value="1"/>
</dbReference>
<dbReference type="PANTHER" id="PTHR47371:SF3">
    <property type="entry name" value="PHOSPHOGLYCEROL TRANSFERASE I"/>
    <property type="match status" value="1"/>
</dbReference>
<name>A0A1Q2D3P6_9ENTE</name>
<protein>
    <submittedName>
        <fullName evidence="7">Sulfatase</fullName>
    </submittedName>
</protein>
<dbReference type="RefSeq" id="WP_077275097.1">
    <property type="nucleotide sequence ID" value="NZ_CP019609.1"/>
</dbReference>
<reference evidence="7 8" key="1">
    <citation type="journal article" date="2010" name="Int. J. Syst. Evol. Microbiol.">
        <title>Vagococcus penaei sp. nov., isolated from spoilage microbiota of cooked shrimp (Penaeus vannamei).</title>
        <authorList>
            <person name="Jaffres E."/>
            <person name="Prevost H."/>
            <person name="Rossero A."/>
            <person name="Joffraud J.J."/>
            <person name="Dousset X."/>
        </authorList>
    </citation>
    <scope>NUCLEOTIDE SEQUENCE [LARGE SCALE GENOMIC DNA]</scope>
    <source>
        <strain evidence="7 8">CD276</strain>
    </source>
</reference>
<keyword evidence="4" id="KW-0812">Transmembrane</keyword>
<evidence type="ECO:0000256" key="2">
    <source>
        <dbReference type="ARBA" id="ARBA00004936"/>
    </source>
</evidence>
<dbReference type="AlphaFoldDB" id="A0A1Q2D3P6"/>
<dbReference type="GO" id="GO:0005886">
    <property type="term" value="C:plasma membrane"/>
    <property type="evidence" value="ECO:0007669"/>
    <property type="project" value="UniProtKB-SubCell"/>
</dbReference>
<dbReference type="Gene3D" id="3.40.720.10">
    <property type="entry name" value="Alkaline Phosphatase, subunit A"/>
    <property type="match status" value="1"/>
</dbReference>
<dbReference type="PANTHER" id="PTHR47371">
    <property type="entry name" value="LIPOTEICHOIC ACID SYNTHASE"/>
    <property type="match status" value="1"/>
</dbReference>
<comment type="pathway">
    <text evidence="2">Cell wall biogenesis; lipoteichoic acid biosynthesis.</text>
</comment>
<dbReference type="OrthoDB" id="9760224at2"/>
<keyword evidence="6" id="KW-0472">Membrane</keyword>
<evidence type="ECO:0000256" key="6">
    <source>
        <dbReference type="ARBA" id="ARBA00023136"/>
    </source>
</evidence>
<organism evidence="7 8">
    <name type="scientific">Vagococcus penaei</name>
    <dbReference type="NCBI Taxonomy" id="633807"/>
    <lineage>
        <taxon>Bacteria</taxon>
        <taxon>Bacillati</taxon>
        <taxon>Bacillota</taxon>
        <taxon>Bacilli</taxon>
        <taxon>Lactobacillales</taxon>
        <taxon>Enterococcaceae</taxon>
        <taxon>Vagococcus</taxon>
    </lineage>
</organism>
<dbReference type="Proteomes" id="UP000188246">
    <property type="component" value="Chromosome"/>
</dbReference>
<dbReference type="InterPro" id="IPR017850">
    <property type="entry name" value="Alkaline_phosphatase_core_sf"/>
</dbReference>
<keyword evidence="5" id="KW-1133">Transmembrane helix</keyword>
<sequence length="601" mass="68457">MQVVIYSIVGLLFGIINFLIFSPKKWQSLIYQVLKSFILINVTSLAFIRFALDKKYVLSSANYATSFIYKYFAVTLVVGFLLLIIQLFMTGIFQLSKTQGKRRVSQIILNVLAFILFALGAFLFVGSDWFISYFGELTPEQFIFNFNSPITGTASDFYVSIYNGPVLKVIFIVTLFGLLLVNPYDLVIKHTATVPNKVSKYILLATSVLLAVSGVLYSVQRLRLVEVYNAYFDDSPYIQDNYVNPDKTKIVFPEKKRNLVHIYLESYENSFYDKKNGGYMDDNLMPDLMALTKEGISFSESDKLGGPHQTYGSSWSVASMVNMSTGLPLKIPMNGNSYGKSGYFLPGATAIGNILNQEGYNQTIMFGADADFGGLTSFFNNHEDFHIYDVKYAREAGKIPKDYNVWWGFEDKKLYAFAKEEMTRLSQEGKPFNFTMENADTHFPDGYIEKDTPRPFEKQYANVIAHSQKEVVELVRWIMAQPFYDNTTIVLTGDHLSMDKNFFKGWDTDYHRTTTNLILNADFSNHDIKTSHRDFAPFDMYPTILSSMGVKIEGDRLGLGTDLSSSQKTLIERDGLDKVNEELSQNSKFYNHEFVSEKNTK</sequence>
<dbReference type="InterPro" id="IPR000917">
    <property type="entry name" value="Sulfatase_N"/>
</dbReference>
<evidence type="ECO:0000256" key="5">
    <source>
        <dbReference type="ARBA" id="ARBA00022989"/>
    </source>
</evidence>
<evidence type="ECO:0000313" key="8">
    <source>
        <dbReference type="Proteomes" id="UP000188246"/>
    </source>
</evidence>
<accession>A0A1Q2D3P6</accession>
<keyword evidence="8" id="KW-1185">Reference proteome</keyword>
<evidence type="ECO:0000256" key="4">
    <source>
        <dbReference type="ARBA" id="ARBA00022692"/>
    </source>
</evidence>
<dbReference type="SUPFAM" id="SSF53649">
    <property type="entry name" value="Alkaline phosphatase-like"/>
    <property type="match status" value="1"/>
</dbReference>
<evidence type="ECO:0000256" key="1">
    <source>
        <dbReference type="ARBA" id="ARBA00004651"/>
    </source>
</evidence>
<dbReference type="STRING" id="633807.BW732_01340"/>
<evidence type="ECO:0000256" key="3">
    <source>
        <dbReference type="ARBA" id="ARBA00022475"/>
    </source>
</evidence>
<keyword evidence="3" id="KW-1003">Cell membrane</keyword>
<dbReference type="InterPro" id="IPR050448">
    <property type="entry name" value="OpgB/LTA_synthase_biosynth"/>
</dbReference>
<dbReference type="KEGG" id="vpi:BW732_01340"/>
<evidence type="ECO:0000313" key="7">
    <source>
        <dbReference type="EMBL" id="AQP53000.1"/>
    </source>
</evidence>
<proteinExistence type="predicted"/>